<accession>A0A101SXH0</accession>
<comment type="caution">
    <text evidence="2">The sequence shown here is derived from an EMBL/GenBank/DDBJ whole genome shotgun (WGS) entry which is preliminary data.</text>
</comment>
<feature type="compositionally biased region" description="Basic and acidic residues" evidence="1">
    <location>
        <begin position="59"/>
        <end position="70"/>
    </location>
</feature>
<dbReference type="AlphaFoldDB" id="A0A101SXH0"/>
<evidence type="ECO:0000256" key="1">
    <source>
        <dbReference type="SAM" id="MobiDB-lite"/>
    </source>
</evidence>
<evidence type="ECO:0000313" key="3">
    <source>
        <dbReference type="Proteomes" id="UP000053024"/>
    </source>
</evidence>
<feature type="region of interest" description="Disordered" evidence="1">
    <location>
        <begin position="57"/>
        <end position="80"/>
    </location>
</feature>
<reference evidence="2 3" key="1">
    <citation type="submission" date="2015-10" db="EMBL/GenBank/DDBJ databases">
        <title>Draft genome sequence of Streptomyces bungoensis DSM 41781, type strain for the species Streptomyces bungoensis.</title>
        <authorList>
            <person name="Ruckert C."/>
            <person name="Winkler A."/>
            <person name="Kalinowski J."/>
            <person name="Kampfer P."/>
            <person name="Glaeser S."/>
        </authorList>
    </citation>
    <scope>NUCLEOTIDE SEQUENCE [LARGE SCALE GENOMIC DNA]</scope>
    <source>
        <strain evidence="2 3">DSM 41781</strain>
    </source>
</reference>
<sequence>MGCPGPAVRKLAGPYEYPAGVSAASGISPESFRNSLREKRTAPAGMACEKRLTFAAEGAGRDTAEDDRPARHGAACTRAK</sequence>
<keyword evidence="3" id="KW-1185">Reference proteome</keyword>
<protein>
    <submittedName>
        <fullName evidence="2">Uncharacterized protein</fullName>
    </submittedName>
</protein>
<proteinExistence type="predicted"/>
<organism evidence="2 3">
    <name type="scientific">Streptomyces bungoensis</name>
    <dbReference type="NCBI Taxonomy" id="285568"/>
    <lineage>
        <taxon>Bacteria</taxon>
        <taxon>Bacillati</taxon>
        <taxon>Actinomycetota</taxon>
        <taxon>Actinomycetes</taxon>
        <taxon>Kitasatosporales</taxon>
        <taxon>Streptomycetaceae</taxon>
        <taxon>Streptomyces</taxon>
    </lineage>
</organism>
<dbReference type="Proteomes" id="UP000053024">
    <property type="component" value="Unassembled WGS sequence"/>
</dbReference>
<evidence type="ECO:0000313" key="2">
    <source>
        <dbReference type="EMBL" id="KUN81972.1"/>
    </source>
</evidence>
<gene>
    <name evidence="2" type="ORF">AQJ66_23215</name>
</gene>
<dbReference type="EMBL" id="LMWX01000039">
    <property type="protein sequence ID" value="KUN81972.1"/>
    <property type="molecule type" value="Genomic_DNA"/>
</dbReference>
<name>A0A101SXH0_9ACTN</name>